<evidence type="ECO:0000313" key="3">
    <source>
        <dbReference type="Proteomes" id="UP001181693"/>
    </source>
</evidence>
<organism evidence="2 3">
    <name type="scientific">Pyxicephalus adspersus</name>
    <name type="common">African bullfrog</name>
    <dbReference type="NCBI Taxonomy" id="30357"/>
    <lineage>
        <taxon>Eukaryota</taxon>
        <taxon>Metazoa</taxon>
        <taxon>Chordata</taxon>
        <taxon>Craniata</taxon>
        <taxon>Vertebrata</taxon>
        <taxon>Euteleostomi</taxon>
        <taxon>Amphibia</taxon>
        <taxon>Batrachia</taxon>
        <taxon>Anura</taxon>
        <taxon>Neobatrachia</taxon>
        <taxon>Ranoidea</taxon>
        <taxon>Pyxicephalidae</taxon>
        <taxon>Pyxicephalinae</taxon>
        <taxon>Pyxicephalus</taxon>
    </lineage>
</organism>
<proteinExistence type="predicted"/>
<keyword evidence="1" id="KW-0472">Membrane</keyword>
<dbReference type="EMBL" id="DYDO01000007">
    <property type="protein sequence ID" value="DBA20366.1"/>
    <property type="molecule type" value="Genomic_DNA"/>
</dbReference>
<protein>
    <submittedName>
        <fullName evidence="2">Uncharacterized protein</fullName>
    </submittedName>
</protein>
<keyword evidence="1" id="KW-1133">Transmembrane helix</keyword>
<reference evidence="2" key="1">
    <citation type="thesis" date="2020" institute="ProQuest LLC" country="789 East Eisenhower Parkway, Ann Arbor, MI, USA">
        <title>Comparative Genomics and Chromosome Evolution.</title>
        <authorList>
            <person name="Mudd A.B."/>
        </authorList>
    </citation>
    <scope>NUCLEOTIDE SEQUENCE</scope>
    <source>
        <strain evidence="2">1538</strain>
        <tissue evidence="2">Blood</tissue>
    </source>
</reference>
<accession>A0AAV2ZUN7</accession>
<feature type="transmembrane region" description="Helical" evidence="1">
    <location>
        <begin position="27"/>
        <end position="49"/>
    </location>
</feature>
<keyword evidence="1" id="KW-0812">Transmembrane</keyword>
<comment type="caution">
    <text evidence="2">The sequence shown here is derived from an EMBL/GenBank/DDBJ whole genome shotgun (WGS) entry which is preliminary data.</text>
</comment>
<keyword evidence="3" id="KW-1185">Reference proteome</keyword>
<evidence type="ECO:0000256" key="1">
    <source>
        <dbReference type="SAM" id="Phobius"/>
    </source>
</evidence>
<name>A0AAV2ZUN7_PYXAD</name>
<dbReference type="AlphaFoldDB" id="A0AAV2ZUN7"/>
<evidence type="ECO:0000313" key="2">
    <source>
        <dbReference type="EMBL" id="DBA20366.1"/>
    </source>
</evidence>
<sequence>MCIYITWATPGVNKLVQDLNDSSAGSIVYQLIILAYNCLLNVTSVYVFLYHMLSLHCSSLSKVNMILSGIKKKLFTRPKKKDV</sequence>
<gene>
    <name evidence="2" type="ORF">GDO54_017155</name>
</gene>
<dbReference type="Proteomes" id="UP001181693">
    <property type="component" value="Unassembled WGS sequence"/>
</dbReference>